<accession>A0A4Z0GEG4</accession>
<feature type="transmembrane region" description="Helical" evidence="1">
    <location>
        <begin position="37"/>
        <end position="60"/>
    </location>
</feature>
<reference evidence="2 3" key="1">
    <citation type="submission" date="2019-03" db="EMBL/GenBank/DDBJ databases">
        <authorList>
            <person name="Gonzalez-Pimentel J.L."/>
        </authorList>
    </citation>
    <scope>NUCLEOTIDE SEQUENCE [LARGE SCALE GENOMIC DNA]</scope>
    <source>
        <strain evidence="2 3">JCM 31289</strain>
    </source>
</reference>
<keyword evidence="1" id="KW-0472">Membrane</keyword>
<dbReference type="EMBL" id="SRID01000352">
    <property type="protein sequence ID" value="TGA93817.1"/>
    <property type="molecule type" value="Genomic_DNA"/>
</dbReference>
<gene>
    <name evidence="2" type="ORF">E4099_26365</name>
</gene>
<keyword evidence="3" id="KW-1185">Reference proteome</keyword>
<evidence type="ECO:0000256" key="1">
    <source>
        <dbReference type="SAM" id="Phobius"/>
    </source>
</evidence>
<sequence>MTTSQPQGLTRYDRRMIAIMNNRAGRQLYATRGRRRAIVAVHVALTAGMVAVVAGGPRLIGGRWQMLAAVAVLLPLWCVAMGMINGATRGLLELRDHALDERQLAERDRVFRRAHRVVTAALLAALIGMEIGGWSEAPWLEVPLRDALMVVLAMHWLMPAWAAGLMVQDEPADDLDADELEAGALAS</sequence>
<dbReference type="RefSeq" id="WP_135341624.1">
    <property type="nucleotide sequence ID" value="NZ_JBHLTX010000045.1"/>
</dbReference>
<dbReference type="AlphaFoldDB" id="A0A4Z0GEG4"/>
<feature type="transmembrane region" description="Helical" evidence="1">
    <location>
        <begin position="117"/>
        <end position="135"/>
    </location>
</feature>
<dbReference type="OrthoDB" id="4245237at2"/>
<keyword evidence="1" id="KW-0812">Transmembrane</keyword>
<organism evidence="2 3">
    <name type="scientific">Streptomyces palmae</name>
    <dbReference type="NCBI Taxonomy" id="1701085"/>
    <lineage>
        <taxon>Bacteria</taxon>
        <taxon>Bacillati</taxon>
        <taxon>Actinomycetota</taxon>
        <taxon>Actinomycetes</taxon>
        <taxon>Kitasatosporales</taxon>
        <taxon>Streptomycetaceae</taxon>
        <taxon>Streptomyces</taxon>
    </lineage>
</organism>
<evidence type="ECO:0000313" key="2">
    <source>
        <dbReference type="EMBL" id="TGA93817.1"/>
    </source>
</evidence>
<protein>
    <submittedName>
        <fullName evidence="2">Uncharacterized protein</fullName>
    </submittedName>
</protein>
<name>A0A4Z0GEG4_9ACTN</name>
<proteinExistence type="predicted"/>
<dbReference type="Proteomes" id="UP000297948">
    <property type="component" value="Unassembled WGS sequence"/>
</dbReference>
<evidence type="ECO:0000313" key="3">
    <source>
        <dbReference type="Proteomes" id="UP000297948"/>
    </source>
</evidence>
<feature type="transmembrane region" description="Helical" evidence="1">
    <location>
        <begin position="66"/>
        <end position="87"/>
    </location>
</feature>
<comment type="caution">
    <text evidence="2">The sequence shown here is derived from an EMBL/GenBank/DDBJ whole genome shotgun (WGS) entry which is preliminary data.</text>
</comment>
<keyword evidence="1" id="KW-1133">Transmembrane helix</keyword>